<dbReference type="Proteomes" id="UP000694380">
    <property type="component" value="Unplaced"/>
</dbReference>
<organism evidence="2 3">
    <name type="scientific">Chrysemys picta bellii</name>
    <name type="common">Western painted turtle</name>
    <name type="synonym">Emys bellii</name>
    <dbReference type="NCBI Taxonomy" id="8478"/>
    <lineage>
        <taxon>Eukaryota</taxon>
        <taxon>Metazoa</taxon>
        <taxon>Chordata</taxon>
        <taxon>Craniata</taxon>
        <taxon>Vertebrata</taxon>
        <taxon>Euteleostomi</taxon>
        <taxon>Archelosauria</taxon>
        <taxon>Testudinata</taxon>
        <taxon>Testudines</taxon>
        <taxon>Cryptodira</taxon>
        <taxon>Durocryptodira</taxon>
        <taxon>Testudinoidea</taxon>
        <taxon>Emydidae</taxon>
        <taxon>Chrysemys</taxon>
    </lineage>
</organism>
<feature type="region of interest" description="Disordered" evidence="1">
    <location>
        <begin position="82"/>
        <end position="107"/>
    </location>
</feature>
<reference evidence="2" key="1">
    <citation type="submission" date="2025-08" db="UniProtKB">
        <authorList>
            <consortium name="Ensembl"/>
        </authorList>
    </citation>
    <scope>IDENTIFICATION</scope>
</reference>
<dbReference type="Ensembl" id="ENSCPBT00000030221.1">
    <property type="protein sequence ID" value="ENSCPBP00000025663.1"/>
    <property type="gene ID" value="ENSCPBG00000018226.1"/>
</dbReference>
<dbReference type="AlphaFoldDB" id="A0A8C3HZ67"/>
<evidence type="ECO:0000256" key="1">
    <source>
        <dbReference type="SAM" id="MobiDB-lite"/>
    </source>
</evidence>
<evidence type="ECO:0000313" key="2">
    <source>
        <dbReference type="Ensembl" id="ENSCPBP00000025663.1"/>
    </source>
</evidence>
<proteinExistence type="predicted"/>
<name>A0A8C3HZ67_CHRPI</name>
<keyword evidence="3" id="KW-1185">Reference proteome</keyword>
<feature type="compositionally biased region" description="Low complexity" evidence="1">
    <location>
        <begin position="83"/>
        <end position="94"/>
    </location>
</feature>
<accession>A0A8C3HZ67</accession>
<reference evidence="2" key="2">
    <citation type="submission" date="2025-09" db="UniProtKB">
        <authorList>
            <consortium name="Ensembl"/>
        </authorList>
    </citation>
    <scope>IDENTIFICATION</scope>
</reference>
<dbReference type="GeneTree" id="ENSGT00500000045852"/>
<sequence>MAVTFQMLAVQHSTSKAIHTWHSARPSCQRRPASSCTRLRGMTSAATITSETAMEATRLWGTRWKARTRRMVASTSTFHRKVAAASSASRSSRANAPLAQREPACLPRPDGGPCLPPSLARCQVEEEPAWVRHLLLPLLSSVPCCSSP</sequence>
<protein>
    <submittedName>
        <fullName evidence="2">Uncharacterized protein</fullName>
    </submittedName>
</protein>
<evidence type="ECO:0000313" key="3">
    <source>
        <dbReference type="Proteomes" id="UP000694380"/>
    </source>
</evidence>